<organism evidence="3 4">
    <name type="scientific">Plantactinospora veratri</name>
    <dbReference type="NCBI Taxonomy" id="1436122"/>
    <lineage>
        <taxon>Bacteria</taxon>
        <taxon>Bacillati</taxon>
        <taxon>Actinomycetota</taxon>
        <taxon>Actinomycetes</taxon>
        <taxon>Micromonosporales</taxon>
        <taxon>Micromonosporaceae</taxon>
        <taxon>Plantactinospora</taxon>
    </lineage>
</organism>
<name>A0ABU7SL15_9ACTN</name>
<comment type="caution">
    <text evidence="3">The sequence shown here is derived from an EMBL/GenBank/DDBJ whole genome shotgun (WGS) entry which is preliminary data.</text>
</comment>
<feature type="compositionally biased region" description="Pro residues" evidence="1">
    <location>
        <begin position="10"/>
        <end position="23"/>
    </location>
</feature>
<proteinExistence type="predicted"/>
<sequence length="119" mass="12606">MGFFDRPAVAPDPQPEPPAPPRPAWMKPEAVFPGVVAEHRLLAHTDSAAIAITGLLAYPEGFEFTVTAVLRTPDRRPGLRQCPVHLKLAPSTVVGTSGGTVRIVLALVSGLRHLASVSL</sequence>
<keyword evidence="4" id="KW-1185">Reference proteome</keyword>
<dbReference type="RefSeq" id="WP_331209007.1">
    <property type="nucleotide sequence ID" value="NZ_JAZGQL010000012.1"/>
</dbReference>
<evidence type="ECO:0000313" key="2">
    <source>
        <dbReference type="EMBL" id="MEE6308726.1"/>
    </source>
</evidence>
<evidence type="ECO:0000256" key="1">
    <source>
        <dbReference type="SAM" id="MobiDB-lite"/>
    </source>
</evidence>
<dbReference type="EMBL" id="JAZGQL010000012">
    <property type="protein sequence ID" value="MEE6308726.1"/>
    <property type="molecule type" value="Genomic_DNA"/>
</dbReference>
<reference evidence="3 4" key="1">
    <citation type="submission" date="2024-01" db="EMBL/GenBank/DDBJ databases">
        <title>Genome insights into Plantactinospora veratri sp. nov.</title>
        <authorList>
            <person name="Wang L."/>
        </authorList>
    </citation>
    <scope>NUCLEOTIDE SEQUENCE [LARGE SCALE GENOMIC DNA]</scope>
    <source>
        <strain evidence="3 4">NEAU-FHS4</strain>
    </source>
</reference>
<dbReference type="EMBL" id="JAZGQL010000027">
    <property type="protein sequence ID" value="MEE6310658.1"/>
    <property type="molecule type" value="Genomic_DNA"/>
</dbReference>
<dbReference type="Proteomes" id="UP001339911">
    <property type="component" value="Unassembled WGS sequence"/>
</dbReference>
<accession>A0ABU7SL15</accession>
<gene>
    <name evidence="2" type="ORF">V1634_18000</name>
    <name evidence="3" type="ORF">V1634_27830</name>
</gene>
<protein>
    <submittedName>
        <fullName evidence="3">Uncharacterized protein</fullName>
    </submittedName>
</protein>
<evidence type="ECO:0000313" key="4">
    <source>
        <dbReference type="Proteomes" id="UP001339911"/>
    </source>
</evidence>
<evidence type="ECO:0000313" key="3">
    <source>
        <dbReference type="EMBL" id="MEE6310658.1"/>
    </source>
</evidence>
<feature type="region of interest" description="Disordered" evidence="1">
    <location>
        <begin position="1"/>
        <end position="25"/>
    </location>
</feature>